<evidence type="ECO:0000256" key="1">
    <source>
        <dbReference type="SAM" id="MobiDB-lite"/>
    </source>
</evidence>
<dbReference type="AlphaFoldDB" id="A0ABC9YAZ0"/>
<feature type="compositionally biased region" description="Basic and acidic residues" evidence="1">
    <location>
        <begin position="45"/>
        <end position="54"/>
    </location>
</feature>
<sequence>MPASSKTDPPLAKAEPISDGGSASVITYLRRKEKKQHQEQLQPERGVRRCERNNSADTKVSAEGGGGGAPGARAEIPLQPVVKTMVKQAVPLQPMEDDGGAYIQLKPVEDPTPEQVEVPKGGCDPVGSPCWSRLLAGPVDPWREDPTLEQVCWQDL</sequence>
<reference evidence="2 3" key="1">
    <citation type="submission" date="2024-06" db="EMBL/GenBank/DDBJ databases">
        <title>The draft genome of Grus japonensis, version 3.</title>
        <authorList>
            <person name="Nabeshima K."/>
            <person name="Suzuki S."/>
            <person name="Onuma M."/>
        </authorList>
    </citation>
    <scope>NUCLEOTIDE SEQUENCE [LARGE SCALE GENOMIC DNA]</scope>
    <source>
        <strain evidence="2 3">451A</strain>
    </source>
</reference>
<gene>
    <name evidence="2" type="ORF">GRJ2_003189900</name>
</gene>
<evidence type="ECO:0000313" key="3">
    <source>
        <dbReference type="Proteomes" id="UP001623348"/>
    </source>
</evidence>
<protein>
    <submittedName>
        <fullName evidence="2">EH domain-containing protein 4</fullName>
    </submittedName>
</protein>
<name>A0ABC9YAZ0_GRUJA</name>
<dbReference type="Proteomes" id="UP001623348">
    <property type="component" value="Unassembled WGS sequence"/>
</dbReference>
<keyword evidence="3" id="KW-1185">Reference proteome</keyword>
<dbReference type="EMBL" id="BAAFJT010000187">
    <property type="protein sequence ID" value="GAB0207243.1"/>
    <property type="molecule type" value="Genomic_DNA"/>
</dbReference>
<comment type="caution">
    <text evidence="2">The sequence shown here is derived from an EMBL/GenBank/DDBJ whole genome shotgun (WGS) entry which is preliminary data.</text>
</comment>
<organism evidence="2 3">
    <name type="scientific">Grus japonensis</name>
    <name type="common">Japanese crane</name>
    <name type="synonym">Red-crowned crane</name>
    <dbReference type="NCBI Taxonomy" id="30415"/>
    <lineage>
        <taxon>Eukaryota</taxon>
        <taxon>Metazoa</taxon>
        <taxon>Chordata</taxon>
        <taxon>Craniata</taxon>
        <taxon>Vertebrata</taxon>
        <taxon>Euteleostomi</taxon>
        <taxon>Archelosauria</taxon>
        <taxon>Archosauria</taxon>
        <taxon>Dinosauria</taxon>
        <taxon>Saurischia</taxon>
        <taxon>Theropoda</taxon>
        <taxon>Coelurosauria</taxon>
        <taxon>Aves</taxon>
        <taxon>Neognathae</taxon>
        <taxon>Neoaves</taxon>
        <taxon>Gruiformes</taxon>
        <taxon>Gruidae</taxon>
        <taxon>Grus</taxon>
    </lineage>
</organism>
<feature type="region of interest" description="Disordered" evidence="1">
    <location>
        <begin position="1"/>
        <end position="75"/>
    </location>
</feature>
<evidence type="ECO:0000313" key="2">
    <source>
        <dbReference type="EMBL" id="GAB0207243.1"/>
    </source>
</evidence>
<proteinExistence type="predicted"/>
<accession>A0ABC9YAZ0</accession>